<name>A0A923MWM1_9FLAO</name>
<protein>
    <submittedName>
        <fullName evidence="3">VanZ family protein</fullName>
    </submittedName>
</protein>
<feature type="domain" description="VanZ-like" evidence="2">
    <location>
        <begin position="23"/>
        <end position="118"/>
    </location>
</feature>
<dbReference type="Proteomes" id="UP000641454">
    <property type="component" value="Unassembled WGS sequence"/>
</dbReference>
<evidence type="ECO:0000313" key="4">
    <source>
        <dbReference type="Proteomes" id="UP000641454"/>
    </source>
</evidence>
<evidence type="ECO:0000259" key="2">
    <source>
        <dbReference type="Pfam" id="PF04892"/>
    </source>
</evidence>
<accession>A0A923MWM1</accession>
<dbReference type="Pfam" id="PF04892">
    <property type="entry name" value="VanZ"/>
    <property type="match status" value="1"/>
</dbReference>
<evidence type="ECO:0000256" key="1">
    <source>
        <dbReference type="SAM" id="Phobius"/>
    </source>
</evidence>
<feature type="transmembrane region" description="Helical" evidence="1">
    <location>
        <begin position="42"/>
        <end position="58"/>
    </location>
</feature>
<gene>
    <name evidence="3" type="primary">vanZ</name>
    <name evidence="3" type="ORF">H8R25_04325</name>
</gene>
<organism evidence="3 4">
    <name type="scientific">Flavobacterium muglaense</name>
    <dbReference type="NCBI Taxonomy" id="2764716"/>
    <lineage>
        <taxon>Bacteria</taxon>
        <taxon>Pseudomonadati</taxon>
        <taxon>Bacteroidota</taxon>
        <taxon>Flavobacteriia</taxon>
        <taxon>Flavobacteriales</taxon>
        <taxon>Flavobacteriaceae</taxon>
        <taxon>Flavobacterium</taxon>
    </lineage>
</organism>
<proteinExistence type="predicted"/>
<dbReference type="AlphaFoldDB" id="A0A923MWM1"/>
<keyword evidence="4" id="KW-1185">Reference proteome</keyword>
<feature type="transmembrane region" description="Helical" evidence="1">
    <location>
        <begin position="70"/>
        <end position="90"/>
    </location>
</feature>
<dbReference type="NCBIfam" id="NF037970">
    <property type="entry name" value="vanZ_1"/>
    <property type="match status" value="1"/>
</dbReference>
<dbReference type="EMBL" id="JACRUL010000006">
    <property type="protein sequence ID" value="MBC5843663.1"/>
    <property type="molecule type" value="Genomic_DNA"/>
</dbReference>
<feature type="transmembrane region" description="Helical" evidence="1">
    <location>
        <begin position="102"/>
        <end position="121"/>
    </location>
</feature>
<reference evidence="3 4" key="1">
    <citation type="submission" date="2020-08" db="EMBL/GenBank/DDBJ databases">
        <title>Description of novel Flavobacterium F-392 isolate.</title>
        <authorList>
            <person name="Saticioglu I.B."/>
            <person name="Duman M."/>
            <person name="Altun S."/>
        </authorList>
    </citation>
    <scope>NUCLEOTIDE SEQUENCE [LARGE SCALE GENOMIC DNA]</scope>
    <source>
        <strain evidence="3 4">F-392</strain>
    </source>
</reference>
<dbReference type="PANTHER" id="PTHR28008">
    <property type="entry name" value="DOMAIN PROTEIN, PUTATIVE (AFU_ORTHOLOGUE AFUA_3G10980)-RELATED"/>
    <property type="match status" value="1"/>
</dbReference>
<comment type="caution">
    <text evidence="3">The sequence shown here is derived from an EMBL/GenBank/DDBJ whole genome shotgun (WGS) entry which is preliminary data.</text>
</comment>
<keyword evidence="1" id="KW-1133">Transmembrane helix</keyword>
<evidence type="ECO:0000313" key="3">
    <source>
        <dbReference type="EMBL" id="MBC5843663.1"/>
    </source>
</evidence>
<dbReference type="InterPro" id="IPR006976">
    <property type="entry name" value="VanZ-like"/>
</dbReference>
<dbReference type="RefSeq" id="WP_187017335.1">
    <property type="nucleotide sequence ID" value="NZ_JACRUK010000006.1"/>
</dbReference>
<sequence>MRKLLFFWIAVFWTLVVAYLCLTPSTNIPKFTFLYLDKLVHFFFHFVFTALWILFFKIKMQNAKDFSPYLTSFSLSVFFGITIEIVQGLFTTTRSADVFDVFANIFGATIGVLAMALFYKIKKTYKM</sequence>
<dbReference type="PANTHER" id="PTHR28008:SF1">
    <property type="entry name" value="DOMAIN PROTEIN, PUTATIVE (AFU_ORTHOLOGUE AFUA_3G10980)-RELATED"/>
    <property type="match status" value="1"/>
</dbReference>
<keyword evidence="1" id="KW-0472">Membrane</keyword>
<keyword evidence="1" id="KW-0812">Transmembrane</keyword>